<dbReference type="OrthoDB" id="5920571at2759"/>
<name>A0A0V0YSK5_TRISP</name>
<accession>A0A0V0YSK5</accession>
<proteinExistence type="predicted"/>
<evidence type="ECO:0000313" key="2">
    <source>
        <dbReference type="EMBL" id="KRY03169.1"/>
    </source>
</evidence>
<feature type="compositionally biased region" description="Polar residues" evidence="1">
    <location>
        <begin position="27"/>
        <end position="37"/>
    </location>
</feature>
<dbReference type="Proteomes" id="UP000054776">
    <property type="component" value="Unassembled WGS sequence"/>
</dbReference>
<feature type="non-terminal residue" evidence="2">
    <location>
        <position position="1"/>
    </location>
</feature>
<gene>
    <name evidence="2" type="ORF">T01_8695</name>
</gene>
<feature type="non-terminal residue" evidence="2">
    <location>
        <position position="54"/>
    </location>
</feature>
<feature type="region of interest" description="Disordered" evidence="1">
    <location>
        <begin position="1"/>
        <end position="54"/>
    </location>
</feature>
<organism evidence="2 3">
    <name type="scientific">Trichinella spiralis</name>
    <name type="common">Trichina worm</name>
    <dbReference type="NCBI Taxonomy" id="6334"/>
    <lineage>
        <taxon>Eukaryota</taxon>
        <taxon>Metazoa</taxon>
        <taxon>Ecdysozoa</taxon>
        <taxon>Nematoda</taxon>
        <taxon>Enoplea</taxon>
        <taxon>Dorylaimia</taxon>
        <taxon>Trichinellida</taxon>
        <taxon>Trichinellidae</taxon>
        <taxon>Trichinella</taxon>
    </lineage>
</organism>
<dbReference type="InParanoid" id="A0A0V0YSK5"/>
<reference evidence="2 3" key="1">
    <citation type="submission" date="2015-01" db="EMBL/GenBank/DDBJ databases">
        <title>Evolution of Trichinella species and genotypes.</title>
        <authorList>
            <person name="Korhonen P.K."/>
            <person name="Edoardo P."/>
            <person name="Giuseppe L.R."/>
            <person name="Gasser R.B."/>
        </authorList>
    </citation>
    <scope>NUCLEOTIDE SEQUENCE [LARGE SCALE GENOMIC DNA]</scope>
    <source>
        <strain evidence="2">ISS3</strain>
    </source>
</reference>
<dbReference type="AlphaFoldDB" id="A0A0V0YSK5"/>
<keyword evidence="3" id="KW-1185">Reference proteome</keyword>
<comment type="caution">
    <text evidence="2">The sequence shown here is derived from an EMBL/GenBank/DDBJ whole genome shotgun (WGS) entry which is preliminary data.</text>
</comment>
<sequence>LPIPKQDGSKHTPSDALKIPPKAIPGSDSTTPKQSSVPAVPIQKGIPYRVAKRT</sequence>
<evidence type="ECO:0000256" key="1">
    <source>
        <dbReference type="SAM" id="MobiDB-lite"/>
    </source>
</evidence>
<evidence type="ECO:0000313" key="3">
    <source>
        <dbReference type="Proteomes" id="UP000054776"/>
    </source>
</evidence>
<protein>
    <submittedName>
        <fullName evidence="2">Uncharacterized protein</fullName>
    </submittedName>
</protein>
<dbReference type="EMBL" id="JYDH01005422">
    <property type="protein sequence ID" value="KRY03169.1"/>
    <property type="molecule type" value="Genomic_DNA"/>
</dbReference>